<sequence length="88" mass="9867">MKYQTSRSDCEQLSADLGSEHAKLVALAGQIDSEVSKIDRSWNGDDSVAFVNKWRSSQHQQVVAAAKFIEQLKTTLDQEIAQQKRTSK</sequence>
<protein>
    <recommendedName>
        <fullName evidence="3">WXG100 family type VII secretion target</fullName>
    </recommendedName>
</protein>
<evidence type="ECO:0008006" key="3">
    <source>
        <dbReference type="Google" id="ProtNLM"/>
    </source>
</evidence>
<accession>A0A935M2L0</accession>
<dbReference type="InterPro" id="IPR036689">
    <property type="entry name" value="ESAT-6-like_sf"/>
</dbReference>
<evidence type="ECO:0000313" key="1">
    <source>
        <dbReference type="EMBL" id="MBK7272020.1"/>
    </source>
</evidence>
<gene>
    <name evidence="1" type="ORF">IPI13_02235</name>
</gene>
<reference evidence="1 2" key="1">
    <citation type="submission" date="2020-10" db="EMBL/GenBank/DDBJ databases">
        <title>Connecting structure to function with the recovery of over 1000 high-quality activated sludge metagenome-assembled genomes encoding full-length rRNA genes using long-read sequencing.</title>
        <authorList>
            <person name="Singleton C.M."/>
            <person name="Petriglieri F."/>
            <person name="Kristensen J.M."/>
            <person name="Kirkegaard R.H."/>
            <person name="Michaelsen T.Y."/>
            <person name="Andersen M.H."/>
            <person name="Karst S.M."/>
            <person name="Dueholm M.S."/>
            <person name="Nielsen P.H."/>
            <person name="Albertsen M."/>
        </authorList>
    </citation>
    <scope>NUCLEOTIDE SEQUENCE [LARGE SCALE GENOMIC DNA]</scope>
    <source>
        <strain evidence="1">Ega_18-Q3-R5-49_MAXAC.001</strain>
    </source>
</reference>
<name>A0A935M2L0_9MICO</name>
<dbReference type="AlphaFoldDB" id="A0A935M2L0"/>
<dbReference type="SUPFAM" id="SSF140453">
    <property type="entry name" value="EsxAB dimer-like"/>
    <property type="match status" value="1"/>
</dbReference>
<dbReference type="Proteomes" id="UP000726105">
    <property type="component" value="Unassembled WGS sequence"/>
</dbReference>
<evidence type="ECO:0000313" key="2">
    <source>
        <dbReference type="Proteomes" id="UP000726105"/>
    </source>
</evidence>
<organism evidence="1 2">
    <name type="scientific">Candidatus Phosphoribacter hodrii</name>
    <dbReference type="NCBI Taxonomy" id="2953743"/>
    <lineage>
        <taxon>Bacteria</taxon>
        <taxon>Bacillati</taxon>
        <taxon>Actinomycetota</taxon>
        <taxon>Actinomycetes</taxon>
        <taxon>Micrococcales</taxon>
        <taxon>Dermatophilaceae</taxon>
        <taxon>Candidatus Phosphoribacter</taxon>
    </lineage>
</organism>
<comment type="caution">
    <text evidence="1">The sequence shown here is derived from an EMBL/GenBank/DDBJ whole genome shotgun (WGS) entry which is preliminary data.</text>
</comment>
<proteinExistence type="predicted"/>
<dbReference type="Gene3D" id="1.10.287.1060">
    <property type="entry name" value="ESAT-6-like"/>
    <property type="match status" value="1"/>
</dbReference>
<dbReference type="EMBL" id="JADJIB010000001">
    <property type="protein sequence ID" value="MBK7272020.1"/>
    <property type="molecule type" value="Genomic_DNA"/>
</dbReference>